<dbReference type="InterPro" id="IPR008278">
    <property type="entry name" value="4-PPantetheinyl_Trfase_dom"/>
</dbReference>
<name>A0A7Y7WDR5_9PSED</name>
<dbReference type="Pfam" id="PF01648">
    <property type="entry name" value="ACPS"/>
    <property type="match status" value="1"/>
</dbReference>
<accession>A0A7Y7WDR5</accession>
<dbReference type="EMBL" id="JACAPU010000012">
    <property type="protein sequence ID" value="NWB46749.1"/>
    <property type="molecule type" value="Genomic_DNA"/>
</dbReference>
<evidence type="ECO:0000259" key="4">
    <source>
        <dbReference type="Pfam" id="PF22624"/>
    </source>
</evidence>
<dbReference type="Gene3D" id="3.90.470.20">
    <property type="entry name" value="4'-phosphopantetheinyl transferase domain"/>
    <property type="match status" value="2"/>
</dbReference>
<dbReference type="Pfam" id="PF22624">
    <property type="entry name" value="AASDHPPT_N"/>
    <property type="match status" value="1"/>
</dbReference>
<dbReference type="RefSeq" id="WP_177143943.1">
    <property type="nucleotide sequence ID" value="NZ_JACAPU010000012.1"/>
</dbReference>
<evidence type="ECO:0000256" key="2">
    <source>
        <dbReference type="ARBA" id="ARBA00022679"/>
    </source>
</evidence>
<evidence type="ECO:0000259" key="3">
    <source>
        <dbReference type="Pfam" id="PF01648"/>
    </source>
</evidence>
<feature type="domain" description="4'-phosphopantetheinyl transferase N-terminal" evidence="4">
    <location>
        <begin position="33"/>
        <end position="113"/>
    </location>
</feature>
<protein>
    <submittedName>
        <fullName evidence="5">4'-phosphopantetheinyl transferase superfamily protein</fullName>
    </submittedName>
</protein>
<dbReference type="GO" id="GO:0019878">
    <property type="term" value="P:lysine biosynthetic process via aminoadipic acid"/>
    <property type="evidence" value="ECO:0007669"/>
    <property type="project" value="TreeGrafter"/>
</dbReference>
<evidence type="ECO:0000256" key="1">
    <source>
        <dbReference type="ARBA" id="ARBA00010990"/>
    </source>
</evidence>
<dbReference type="InterPro" id="IPR055066">
    <property type="entry name" value="AASDHPPT_N"/>
</dbReference>
<dbReference type="PANTHER" id="PTHR12215">
    <property type="entry name" value="PHOSPHOPANTETHEINE TRANSFERASE"/>
    <property type="match status" value="1"/>
</dbReference>
<dbReference type="InterPro" id="IPR050559">
    <property type="entry name" value="P-Pant_transferase_sf"/>
</dbReference>
<dbReference type="AlphaFoldDB" id="A0A7Y7WDR5"/>
<dbReference type="Proteomes" id="UP000582981">
    <property type="component" value="Unassembled WGS sequence"/>
</dbReference>
<reference evidence="5 6" key="1">
    <citation type="submission" date="2020-04" db="EMBL/GenBank/DDBJ databases">
        <title>Molecular characterization of pseudomonads from Agaricus bisporus reveal novel blotch 2 pathogens in Western Europe.</title>
        <authorList>
            <person name="Taparia T."/>
            <person name="Krijger M."/>
            <person name="Haynes E."/>
            <person name="Elpinstone J.G."/>
            <person name="Noble R."/>
            <person name="Van Der Wolf J."/>
        </authorList>
    </citation>
    <scope>NUCLEOTIDE SEQUENCE [LARGE SCALE GENOMIC DNA]</scope>
    <source>
        <strain evidence="5 6">F1001</strain>
    </source>
</reference>
<evidence type="ECO:0000313" key="5">
    <source>
        <dbReference type="EMBL" id="NWB46749.1"/>
    </source>
</evidence>
<feature type="domain" description="4'-phosphopantetheinyl transferase" evidence="3">
    <location>
        <begin position="118"/>
        <end position="223"/>
    </location>
</feature>
<keyword evidence="2 5" id="KW-0808">Transferase</keyword>
<sequence length="288" mass="32772">MERGLSLPAGEIQIWVCRDEAIDDPQLLRYYESMLCAAERERLAQFHFARHRHQYLVTRALVRHVLSLYRPDIGPGLWRFGSNAHGKPEIAPGLEPALRFNVSHTDGLVVMAISRQEVGIDVENTRREGEWLPVAQRFFAPVEWQDVQQRDLAQRQRRFFELWTLKEAYVKARGTGLSLAFDSFAFRLGRPCAETLEFSAMDDCQGHWRFWSGRLLDQFCLALAAPGRVQGPGLSLSVGEIVPGVEIRDIHCVCHWHDRFASPLRGVALPAIARPSLTLRAAPTYQCL</sequence>
<gene>
    <name evidence="5" type="ORF">HX829_09595</name>
</gene>
<comment type="caution">
    <text evidence="5">The sequence shown here is derived from an EMBL/GenBank/DDBJ whole genome shotgun (WGS) entry which is preliminary data.</text>
</comment>
<organism evidence="5 6">
    <name type="scientific">Pseudomonas gingeri</name>
    <dbReference type="NCBI Taxonomy" id="117681"/>
    <lineage>
        <taxon>Bacteria</taxon>
        <taxon>Pseudomonadati</taxon>
        <taxon>Pseudomonadota</taxon>
        <taxon>Gammaproteobacteria</taxon>
        <taxon>Pseudomonadales</taxon>
        <taxon>Pseudomonadaceae</taxon>
        <taxon>Pseudomonas</taxon>
    </lineage>
</organism>
<proteinExistence type="inferred from homology"/>
<dbReference type="GO" id="GO:0005829">
    <property type="term" value="C:cytosol"/>
    <property type="evidence" value="ECO:0007669"/>
    <property type="project" value="TreeGrafter"/>
</dbReference>
<comment type="similarity">
    <text evidence="1">Belongs to the P-Pant transferase superfamily. Gsp/Sfp/HetI/AcpT family.</text>
</comment>
<dbReference type="InterPro" id="IPR037143">
    <property type="entry name" value="4-PPantetheinyl_Trfase_dom_sf"/>
</dbReference>
<dbReference type="GO" id="GO:0000287">
    <property type="term" value="F:magnesium ion binding"/>
    <property type="evidence" value="ECO:0007669"/>
    <property type="project" value="InterPro"/>
</dbReference>
<dbReference type="GO" id="GO:0008897">
    <property type="term" value="F:holo-[acyl-carrier-protein] synthase activity"/>
    <property type="evidence" value="ECO:0007669"/>
    <property type="project" value="InterPro"/>
</dbReference>
<dbReference type="SUPFAM" id="SSF56214">
    <property type="entry name" value="4'-phosphopantetheinyl transferase"/>
    <property type="match status" value="2"/>
</dbReference>
<dbReference type="PANTHER" id="PTHR12215:SF10">
    <property type="entry name" value="L-AMINOADIPATE-SEMIALDEHYDE DEHYDROGENASE-PHOSPHOPANTETHEINYL TRANSFERASE"/>
    <property type="match status" value="1"/>
</dbReference>
<evidence type="ECO:0000313" key="6">
    <source>
        <dbReference type="Proteomes" id="UP000582981"/>
    </source>
</evidence>